<comment type="caution">
    <text evidence="9">The sequence shown here is derived from an EMBL/GenBank/DDBJ whole genome shotgun (WGS) entry which is preliminary data.</text>
</comment>
<reference evidence="9 10" key="1">
    <citation type="submission" date="2017-01" db="EMBL/GenBank/DDBJ databases">
        <title>Genome Analysis of Deinococcus marmoris KOPRI26562.</title>
        <authorList>
            <person name="Kim J.H."/>
            <person name="Oh H.-M."/>
        </authorList>
    </citation>
    <scope>NUCLEOTIDE SEQUENCE [LARGE SCALE GENOMIC DNA]</scope>
    <source>
        <strain evidence="9 10">KOPRI26562</strain>
    </source>
</reference>
<dbReference type="GO" id="GO:0071916">
    <property type="term" value="F:dipeptide transmembrane transporter activity"/>
    <property type="evidence" value="ECO:0007669"/>
    <property type="project" value="TreeGrafter"/>
</dbReference>
<dbReference type="Pfam" id="PF19300">
    <property type="entry name" value="BPD_transp_1_N"/>
    <property type="match status" value="1"/>
</dbReference>
<dbReference type="Proteomes" id="UP000186607">
    <property type="component" value="Unassembled WGS sequence"/>
</dbReference>
<comment type="similarity">
    <text evidence="7">Belongs to the binding-protein-dependent transport system permease family.</text>
</comment>
<dbReference type="PANTHER" id="PTHR43163">
    <property type="entry name" value="DIPEPTIDE TRANSPORT SYSTEM PERMEASE PROTEIN DPPB-RELATED"/>
    <property type="match status" value="1"/>
</dbReference>
<comment type="subcellular location">
    <subcellularLocation>
        <location evidence="1 7">Cell membrane</location>
        <topology evidence="1 7">Multi-pass membrane protein</topology>
    </subcellularLocation>
</comment>
<dbReference type="OrthoDB" id="9773221at2"/>
<accession>A0A1U7P373</accession>
<dbReference type="RefSeq" id="WP_029482252.1">
    <property type="nucleotide sequence ID" value="NZ_MSTI01000027.1"/>
</dbReference>
<sequence>MLTYILRRLALMVLVLWGVTLGAFLISHALPSDPAAAAMGNNAREEQLADFRERNGLNKPLATQYVIYMGQLLRGDMGTSLRTQNGIVNDLRAFFPATLELTLVAVVFAVLIGLPLGVIAALYQGRPPDLLARTFALLGGATPVYWLAILALTLFHERLGWLPGPGRLDVYSLAPPTHTGLVLIDSLLARDPAVFWDGLRHLILPALVLGAYSAALLTRMTRSALLEVLSQDYIRTARSKGLTPARVIGKHAVRNAALPVLTVLGSLFGSLLTGAVLTETIFSWPGIGGYATTSAISLDFPAVMGVTLIAGLAYSVVNLLVDLAYGFFDPRISFS</sequence>
<dbReference type="AlphaFoldDB" id="A0A1U7P373"/>
<evidence type="ECO:0000256" key="1">
    <source>
        <dbReference type="ARBA" id="ARBA00004651"/>
    </source>
</evidence>
<feature type="transmembrane region" description="Helical" evidence="7">
    <location>
        <begin position="135"/>
        <end position="155"/>
    </location>
</feature>
<gene>
    <name evidence="9" type="ORF">BOO71_0002236</name>
</gene>
<evidence type="ECO:0000256" key="4">
    <source>
        <dbReference type="ARBA" id="ARBA00022692"/>
    </source>
</evidence>
<keyword evidence="2 7" id="KW-0813">Transport</keyword>
<feature type="transmembrane region" description="Helical" evidence="7">
    <location>
        <begin position="101"/>
        <end position="123"/>
    </location>
</feature>
<dbReference type="InterPro" id="IPR045621">
    <property type="entry name" value="BPD_transp_1_N"/>
</dbReference>
<evidence type="ECO:0000256" key="6">
    <source>
        <dbReference type="ARBA" id="ARBA00023136"/>
    </source>
</evidence>
<dbReference type="eggNOG" id="COG0601">
    <property type="taxonomic scope" value="Bacteria"/>
</dbReference>
<feature type="transmembrane region" description="Helical" evidence="7">
    <location>
        <begin position="198"/>
        <end position="217"/>
    </location>
</feature>
<dbReference type="CDD" id="cd06261">
    <property type="entry name" value="TM_PBP2"/>
    <property type="match status" value="1"/>
</dbReference>
<dbReference type="PROSITE" id="PS50928">
    <property type="entry name" value="ABC_TM1"/>
    <property type="match status" value="1"/>
</dbReference>
<evidence type="ECO:0000256" key="7">
    <source>
        <dbReference type="RuleBase" id="RU363032"/>
    </source>
</evidence>
<evidence type="ECO:0000259" key="8">
    <source>
        <dbReference type="PROSITE" id="PS50928"/>
    </source>
</evidence>
<dbReference type="InterPro" id="IPR035906">
    <property type="entry name" value="MetI-like_sf"/>
</dbReference>
<evidence type="ECO:0000256" key="5">
    <source>
        <dbReference type="ARBA" id="ARBA00022989"/>
    </source>
</evidence>
<name>A0A1U7P373_9DEIO</name>
<feature type="transmembrane region" description="Helical" evidence="7">
    <location>
        <begin position="9"/>
        <end position="30"/>
    </location>
</feature>
<organism evidence="9 10">
    <name type="scientific">Deinococcus marmoris</name>
    <dbReference type="NCBI Taxonomy" id="249408"/>
    <lineage>
        <taxon>Bacteria</taxon>
        <taxon>Thermotogati</taxon>
        <taxon>Deinococcota</taxon>
        <taxon>Deinococci</taxon>
        <taxon>Deinococcales</taxon>
        <taxon>Deinococcaceae</taxon>
        <taxon>Deinococcus</taxon>
    </lineage>
</organism>
<dbReference type="STRING" id="249408.BOO71_0002236"/>
<dbReference type="SUPFAM" id="SSF161098">
    <property type="entry name" value="MetI-like"/>
    <property type="match status" value="1"/>
</dbReference>
<evidence type="ECO:0000313" key="10">
    <source>
        <dbReference type="Proteomes" id="UP000186607"/>
    </source>
</evidence>
<protein>
    <submittedName>
        <fullName evidence="9">Dipeptide transport system permease protein DppB</fullName>
    </submittedName>
</protein>
<keyword evidence="5 7" id="KW-1133">Transmembrane helix</keyword>
<feature type="domain" description="ABC transmembrane type-1" evidence="8">
    <location>
        <begin position="95"/>
        <end position="325"/>
    </location>
</feature>
<feature type="transmembrane region" description="Helical" evidence="7">
    <location>
        <begin position="256"/>
        <end position="282"/>
    </location>
</feature>
<dbReference type="Gene3D" id="1.10.3720.10">
    <property type="entry name" value="MetI-like"/>
    <property type="match status" value="1"/>
</dbReference>
<dbReference type="PANTHER" id="PTHR43163:SF8">
    <property type="entry name" value="D,D-DIPEPTIDE TRANSPORT SYSTEM PERMEASE PROTEIN DDPB-RELATED"/>
    <property type="match status" value="1"/>
</dbReference>
<keyword evidence="6 7" id="KW-0472">Membrane</keyword>
<keyword evidence="10" id="KW-1185">Reference proteome</keyword>
<keyword evidence="3" id="KW-1003">Cell membrane</keyword>
<evidence type="ECO:0000256" key="3">
    <source>
        <dbReference type="ARBA" id="ARBA00022475"/>
    </source>
</evidence>
<dbReference type="Pfam" id="PF00528">
    <property type="entry name" value="BPD_transp_1"/>
    <property type="match status" value="1"/>
</dbReference>
<dbReference type="EMBL" id="MSTI01000027">
    <property type="protein sequence ID" value="OLV19621.1"/>
    <property type="molecule type" value="Genomic_DNA"/>
</dbReference>
<proteinExistence type="inferred from homology"/>
<feature type="transmembrane region" description="Helical" evidence="7">
    <location>
        <begin position="302"/>
        <end position="328"/>
    </location>
</feature>
<dbReference type="InterPro" id="IPR000515">
    <property type="entry name" value="MetI-like"/>
</dbReference>
<evidence type="ECO:0000313" key="9">
    <source>
        <dbReference type="EMBL" id="OLV19621.1"/>
    </source>
</evidence>
<evidence type="ECO:0000256" key="2">
    <source>
        <dbReference type="ARBA" id="ARBA00022448"/>
    </source>
</evidence>
<keyword evidence="4 7" id="KW-0812">Transmembrane</keyword>
<dbReference type="GO" id="GO:0005886">
    <property type="term" value="C:plasma membrane"/>
    <property type="evidence" value="ECO:0007669"/>
    <property type="project" value="UniProtKB-SubCell"/>
</dbReference>